<keyword evidence="3 6" id="KW-0479">Metal-binding</keyword>
<dbReference type="PANTHER" id="PTHR33751">
    <property type="entry name" value="CBB3-TYPE CYTOCHROME C OXIDASE SUBUNIT FIXP"/>
    <property type="match status" value="1"/>
</dbReference>
<dbReference type="Gene3D" id="1.10.760.10">
    <property type="entry name" value="Cytochrome c-like domain"/>
    <property type="match status" value="1"/>
</dbReference>
<gene>
    <name evidence="9" type="ORF">KME65_13640</name>
</gene>
<evidence type="ECO:0000256" key="2">
    <source>
        <dbReference type="ARBA" id="ARBA00022617"/>
    </source>
</evidence>
<sequence>MNISICRALSLVGLIASFLISTAYAQNSDDDTASLYLAKACAGCHGVDGRSPVKPYYPKVAGQNEAYLYNQLRDLKNGSRSNSQSNIMKGIMTAVSDEEMRAIAAWLAKQ</sequence>
<dbReference type="GO" id="GO:0009055">
    <property type="term" value="F:electron transfer activity"/>
    <property type="evidence" value="ECO:0007669"/>
    <property type="project" value="InterPro"/>
</dbReference>
<dbReference type="InterPro" id="IPR050597">
    <property type="entry name" value="Cytochrome_c_Oxidase_Subunit"/>
</dbReference>
<evidence type="ECO:0000256" key="3">
    <source>
        <dbReference type="ARBA" id="ARBA00022723"/>
    </source>
</evidence>
<dbReference type="PANTHER" id="PTHR33751:SF9">
    <property type="entry name" value="CYTOCHROME C4"/>
    <property type="match status" value="1"/>
</dbReference>
<dbReference type="InterPro" id="IPR036909">
    <property type="entry name" value="Cyt_c-like_dom_sf"/>
</dbReference>
<keyword evidence="7" id="KW-0732">Signal</keyword>
<feature type="signal peptide" evidence="7">
    <location>
        <begin position="1"/>
        <end position="25"/>
    </location>
</feature>
<dbReference type="GO" id="GO:0020037">
    <property type="term" value="F:heme binding"/>
    <property type="evidence" value="ECO:0007669"/>
    <property type="project" value="InterPro"/>
</dbReference>
<protein>
    <submittedName>
        <fullName evidence="9">Cytochrome c</fullName>
    </submittedName>
</protein>
<evidence type="ECO:0000256" key="1">
    <source>
        <dbReference type="ARBA" id="ARBA00022448"/>
    </source>
</evidence>
<evidence type="ECO:0000256" key="4">
    <source>
        <dbReference type="ARBA" id="ARBA00022982"/>
    </source>
</evidence>
<feature type="chain" id="PRO_5037923898" evidence="7">
    <location>
        <begin position="26"/>
        <end position="110"/>
    </location>
</feature>
<reference evidence="9 10" key="1">
    <citation type="submission" date="2021-05" db="EMBL/GenBank/DDBJ databases">
        <title>Genetic and Functional Diversity in Clade A Lucinid endosymbionts from the Bahamas.</title>
        <authorList>
            <person name="Giani N.M."/>
            <person name="Engel A.S."/>
            <person name="Campbell B.J."/>
        </authorList>
    </citation>
    <scope>NUCLEOTIDE SEQUENCE [LARGE SCALE GENOMIC DNA]</scope>
    <source>
        <strain evidence="9">LUC16012Gg_MoonRockCtena</strain>
    </source>
</reference>
<dbReference type="InterPro" id="IPR009056">
    <property type="entry name" value="Cyt_c-like_dom"/>
</dbReference>
<keyword evidence="4" id="KW-0249">Electron transport</keyword>
<evidence type="ECO:0000313" key="9">
    <source>
        <dbReference type="EMBL" id="MBT2989991.1"/>
    </source>
</evidence>
<evidence type="ECO:0000313" key="10">
    <source>
        <dbReference type="Proteomes" id="UP000770889"/>
    </source>
</evidence>
<dbReference type="PROSITE" id="PS51007">
    <property type="entry name" value="CYTC"/>
    <property type="match status" value="1"/>
</dbReference>
<feature type="domain" description="Cytochrome c" evidence="8">
    <location>
        <begin position="28"/>
        <end position="110"/>
    </location>
</feature>
<keyword evidence="2 6" id="KW-0349">Heme</keyword>
<evidence type="ECO:0000256" key="5">
    <source>
        <dbReference type="ARBA" id="ARBA00023004"/>
    </source>
</evidence>
<accession>A0A944M9V3</accession>
<dbReference type="SUPFAM" id="SSF46626">
    <property type="entry name" value="Cytochrome c"/>
    <property type="match status" value="1"/>
</dbReference>
<dbReference type="Pfam" id="PF00034">
    <property type="entry name" value="Cytochrom_C"/>
    <property type="match status" value="1"/>
</dbReference>
<evidence type="ECO:0000256" key="7">
    <source>
        <dbReference type="SAM" id="SignalP"/>
    </source>
</evidence>
<evidence type="ECO:0000259" key="8">
    <source>
        <dbReference type="PROSITE" id="PS51007"/>
    </source>
</evidence>
<dbReference type="AlphaFoldDB" id="A0A944M9V3"/>
<dbReference type="EMBL" id="JAHHGM010000012">
    <property type="protein sequence ID" value="MBT2989991.1"/>
    <property type="molecule type" value="Genomic_DNA"/>
</dbReference>
<keyword evidence="5 6" id="KW-0408">Iron</keyword>
<dbReference type="Proteomes" id="UP000770889">
    <property type="component" value="Unassembled WGS sequence"/>
</dbReference>
<dbReference type="GO" id="GO:0046872">
    <property type="term" value="F:metal ion binding"/>
    <property type="evidence" value="ECO:0007669"/>
    <property type="project" value="UniProtKB-KW"/>
</dbReference>
<organism evidence="9 10">
    <name type="scientific">Candidatus Thiodiazotropha taylori</name>
    <dbReference type="NCBI Taxonomy" id="2792791"/>
    <lineage>
        <taxon>Bacteria</taxon>
        <taxon>Pseudomonadati</taxon>
        <taxon>Pseudomonadota</taxon>
        <taxon>Gammaproteobacteria</taxon>
        <taxon>Chromatiales</taxon>
        <taxon>Sedimenticolaceae</taxon>
        <taxon>Candidatus Thiodiazotropha</taxon>
    </lineage>
</organism>
<keyword evidence="1" id="KW-0813">Transport</keyword>
<proteinExistence type="predicted"/>
<evidence type="ECO:0000256" key="6">
    <source>
        <dbReference type="PROSITE-ProRule" id="PRU00433"/>
    </source>
</evidence>
<comment type="caution">
    <text evidence="9">The sequence shown here is derived from an EMBL/GenBank/DDBJ whole genome shotgun (WGS) entry which is preliminary data.</text>
</comment>
<name>A0A944M9V3_9GAMM</name>